<dbReference type="WBParaSite" id="ACRNAN_scaffold200.g15167.t1">
    <property type="protein sequence ID" value="ACRNAN_scaffold200.g15167.t1"/>
    <property type="gene ID" value="ACRNAN_scaffold200.g15167"/>
</dbReference>
<feature type="signal peptide" evidence="1">
    <location>
        <begin position="1"/>
        <end position="18"/>
    </location>
</feature>
<dbReference type="InterPro" id="IPR036880">
    <property type="entry name" value="Kunitz_BPTI_sf"/>
</dbReference>
<dbReference type="Proteomes" id="UP000887540">
    <property type="component" value="Unplaced"/>
</dbReference>
<protein>
    <submittedName>
        <fullName evidence="5">Uncharacterized protein</fullName>
    </submittedName>
</protein>
<reference evidence="5" key="1">
    <citation type="submission" date="2022-11" db="UniProtKB">
        <authorList>
            <consortium name="WormBaseParasite"/>
        </authorList>
    </citation>
    <scope>IDENTIFICATION</scope>
</reference>
<dbReference type="SUPFAM" id="SSF57362">
    <property type="entry name" value="BPTI-like"/>
    <property type="match status" value="4"/>
</dbReference>
<feature type="domain" description="BPTI/Kunitz inhibitor" evidence="2">
    <location>
        <begin position="335"/>
        <end position="387"/>
    </location>
</feature>
<dbReference type="SMART" id="SM00289">
    <property type="entry name" value="WR1"/>
    <property type="match status" value="11"/>
</dbReference>
<feature type="domain" description="BPTI/Kunitz inhibitor" evidence="2">
    <location>
        <begin position="469"/>
        <end position="520"/>
    </location>
</feature>
<dbReference type="InterPro" id="IPR053014">
    <property type="entry name" value="Cuticle_assoc_divergent"/>
</dbReference>
<proteinExistence type="predicted"/>
<dbReference type="CDD" id="cd00109">
    <property type="entry name" value="Kunitz-type"/>
    <property type="match status" value="4"/>
</dbReference>
<evidence type="ECO:0000256" key="1">
    <source>
        <dbReference type="SAM" id="SignalP"/>
    </source>
</evidence>
<sequence length="1009" mass="111517">MRFSGIAYLMLCFYSCNCAKYPNEIVDLPIVDCDAGKIVIKVRTTAANPSHIYAEQFHESPTCVERNKNKISIDHGECGMTSERMESPLGTMHRICVAVQIHPLFVTENDRSYCAQCVYLDSNVVDSLEQNIAISDLPPNELDPQFDESSRPKCTYSIRKGSIDGPPVHFATIGDTVVHVWECQNGGYAECSNDRHCPRSHYCVSAVCCPTATTVCNQPLASGASCNSEPVPRYWFNAALGMCQSFQFEGCHGNNNNFISIEECEKFCNEIEEEPKCPHGEAIRLDNGRYWRCATDSSAEKEKATATSDRLCPLNYECHFDGKNSGCCPSKSFTCQSSPDPGRACNPGTSTRWYYEVSLRACKTFQFSGCDGNANNFDSQQSCEEYCGISGCPFGGQILRTSAGEPMTCDSNEKSHESEGMSNQKCPSTHKCIWLQQAFSVDERVPISNSASFYSASSHFCCPTRRHVCSMTVDEGTSCGDAVVRYAFEASSRKCRAFSFRGCNGNSNNFHSLQGCQNFCSAAGCADGEMVYRVGQETEPFDCSKHSCPHGFMCVADVSNLQKSVCCGSLNLGVCPSGQTAYIDEKSSKPATCSSDRPGDCPNGYFCVFNKERNKFFCCTISNYKDLKCPAGMTPAENPITHDPMGCTLDSQCPPGGKCHREEHPHLTGICCFTGAVCPPTFVLDVEKTNEGECNPLTPSSCSAERHSVCLFSETMDRFVCCRRESRPQISLQTCPGKMVRDPKKRHCSINELCPPSYNCIRRNYDRVGICCRHKRTPIIIPMLLECPLKEVPLKDESGKVRLCSDRNQCPFGYKCLLSVSAGSRSRICCPESSATETRCPDGLQPLSTEGNVQSCSMAACPTGYKCQKHSEICCPTIEFACTEPLYVGTKCPRAYPIERWYYHSQTGRCQPFIFQGCTPSANNFNNEHACHRVCVDGKFGVQQKNQCPSPFKNPSRSKPQICSPLFDSCRETDKCVATQSGQYLCCENPDSHSLRSIIGQLCGDFWKP</sequence>
<dbReference type="Pfam" id="PF25301">
    <property type="entry name" value="CUT_C"/>
    <property type="match status" value="1"/>
</dbReference>
<feature type="chain" id="PRO_5036766503" evidence="1">
    <location>
        <begin position="19"/>
        <end position="1009"/>
    </location>
</feature>
<name>A0A914D6Y1_9BILA</name>
<dbReference type="InterPro" id="IPR028150">
    <property type="entry name" value="Lustrin_cystein"/>
</dbReference>
<evidence type="ECO:0000259" key="2">
    <source>
        <dbReference type="PROSITE" id="PS50279"/>
    </source>
</evidence>
<evidence type="ECO:0000259" key="3">
    <source>
        <dbReference type="PROSITE" id="PS51034"/>
    </source>
</evidence>
<dbReference type="SMART" id="SM00241">
    <property type="entry name" value="ZP"/>
    <property type="match status" value="1"/>
</dbReference>
<feature type="domain" description="BPTI/Kunitz inhibitor" evidence="2">
    <location>
        <begin position="216"/>
        <end position="268"/>
    </location>
</feature>
<dbReference type="Pfam" id="PF14625">
    <property type="entry name" value="Lustrin_cystein"/>
    <property type="match status" value="5"/>
</dbReference>
<dbReference type="GO" id="GO:0004867">
    <property type="term" value="F:serine-type endopeptidase inhibitor activity"/>
    <property type="evidence" value="ECO:0007669"/>
    <property type="project" value="InterPro"/>
</dbReference>
<keyword evidence="4" id="KW-1185">Reference proteome</keyword>
<dbReference type="InterPro" id="IPR056953">
    <property type="entry name" value="CUT_N"/>
</dbReference>
<dbReference type="AlphaFoldDB" id="A0A914D6Y1"/>
<dbReference type="PROSITE" id="PS00280">
    <property type="entry name" value="BPTI_KUNITZ_1"/>
    <property type="match status" value="4"/>
</dbReference>
<feature type="domain" description="BPTI/Kunitz inhibitor" evidence="2">
    <location>
        <begin position="882"/>
        <end position="935"/>
    </location>
</feature>
<dbReference type="SMART" id="SM00131">
    <property type="entry name" value="KU"/>
    <property type="match status" value="4"/>
</dbReference>
<keyword evidence="1" id="KW-0732">Signal</keyword>
<dbReference type="InterPro" id="IPR057475">
    <property type="entry name" value="CUT_C"/>
</dbReference>
<dbReference type="InterPro" id="IPR001507">
    <property type="entry name" value="ZP_dom"/>
</dbReference>
<dbReference type="PANTHER" id="PTHR46339:SF8">
    <property type="entry name" value="BPTI_KUNITZ INHIBITOR DOMAIN-CONTAINING PROTEIN"/>
    <property type="match status" value="1"/>
</dbReference>
<dbReference type="PROSITE" id="PS50279">
    <property type="entry name" value="BPTI_KUNITZ_2"/>
    <property type="match status" value="4"/>
</dbReference>
<accession>A0A914D6Y1</accession>
<organism evidence="4 5">
    <name type="scientific">Acrobeloides nanus</name>
    <dbReference type="NCBI Taxonomy" id="290746"/>
    <lineage>
        <taxon>Eukaryota</taxon>
        <taxon>Metazoa</taxon>
        <taxon>Ecdysozoa</taxon>
        <taxon>Nematoda</taxon>
        <taxon>Chromadorea</taxon>
        <taxon>Rhabditida</taxon>
        <taxon>Tylenchina</taxon>
        <taxon>Cephalobomorpha</taxon>
        <taxon>Cephaloboidea</taxon>
        <taxon>Cephalobidae</taxon>
        <taxon>Acrobeloides</taxon>
    </lineage>
</organism>
<evidence type="ECO:0000313" key="4">
    <source>
        <dbReference type="Proteomes" id="UP000887540"/>
    </source>
</evidence>
<dbReference type="InterPro" id="IPR020901">
    <property type="entry name" value="Prtase_inh_Kunz-CS"/>
</dbReference>
<dbReference type="Pfam" id="PF00014">
    <property type="entry name" value="Kunitz_BPTI"/>
    <property type="match status" value="4"/>
</dbReference>
<dbReference type="Pfam" id="PF25057">
    <property type="entry name" value="CUT_N"/>
    <property type="match status" value="1"/>
</dbReference>
<dbReference type="InterPro" id="IPR006150">
    <property type="entry name" value="Cys_repeat_1"/>
</dbReference>
<dbReference type="Gene3D" id="4.10.410.10">
    <property type="entry name" value="Pancreatic trypsin inhibitor Kunitz domain"/>
    <property type="match status" value="4"/>
</dbReference>
<dbReference type="InterPro" id="IPR002223">
    <property type="entry name" value="Kunitz_BPTI"/>
</dbReference>
<dbReference type="PANTHER" id="PTHR46339">
    <property type="entry name" value="PROTEIN CBG15282-RELATED"/>
    <property type="match status" value="1"/>
</dbReference>
<feature type="domain" description="ZP" evidence="3">
    <location>
        <begin position="32"/>
        <end position="284"/>
    </location>
</feature>
<evidence type="ECO:0000313" key="5">
    <source>
        <dbReference type="WBParaSite" id="ACRNAN_scaffold200.g15167.t1"/>
    </source>
</evidence>
<dbReference type="PROSITE" id="PS51034">
    <property type="entry name" value="ZP_2"/>
    <property type="match status" value="1"/>
</dbReference>